<dbReference type="InterPro" id="IPR029052">
    <property type="entry name" value="Metallo-depent_PP-like"/>
</dbReference>
<accession>A0AAV4LGE6</accession>
<evidence type="ECO:0000313" key="4">
    <source>
        <dbReference type="Proteomes" id="UP001057291"/>
    </source>
</evidence>
<name>A0AAV4LGE6_9BACL</name>
<dbReference type="Pfam" id="PF00149">
    <property type="entry name" value="Metallophos"/>
    <property type="match status" value="1"/>
</dbReference>
<protein>
    <submittedName>
        <fullName evidence="3">Exonuclease SbcCD subunit D</fullName>
    </submittedName>
</protein>
<dbReference type="RefSeq" id="WP_282199842.1">
    <property type="nucleotide sequence ID" value="NZ_BOQE01000001.1"/>
</dbReference>
<dbReference type="Proteomes" id="UP001057291">
    <property type="component" value="Unassembled WGS sequence"/>
</dbReference>
<dbReference type="CDD" id="cd00840">
    <property type="entry name" value="MPP_Mre11_N"/>
    <property type="match status" value="1"/>
</dbReference>
<keyword evidence="3" id="KW-0269">Exonuclease</keyword>
<dbReference type="InterPro" id="IPR041796">
    <property type="entry name" value="Mre11_N"/>
</dbReference>
<dbReference type="InterPro" id="IPR014576">
    <property type="entry name" value="Pesterase_YhaO"/>
</dbReference>
<dbReference type="GO" id="GO:0004527">
    <property type="term" value="F:exonuclease activity"/>
    <property type="evidence" value="ECO:0007669"/>
    <property type="project" value="UniProtKB-KW"/>
</dbReference>
<feature type="domain" description="Calcineurin-like phosphoesterase" evidence="2">
    <location>
        <begin position="5"/>
        <end position="203"/>
    </location>
</feature>
<comment type="caution">
    <text evidence="3">The sequence shown here is derived from an EMBL/GenBank/DDBJ whole genome shotgun (WGS) entry which is preliminary data.</text>
</comment>
<keyword evidence="4" id="KW-1185">Reference proteome</keyword>
<dbReference type="PANTHER" id="PTHR30337">
    <property type="entry name" value="COMPONENT OF ATP-DEPENDENT DSDNA EXONUCLEASE"/>
    <property type="match status" value="1"/>
</dbReference>
<sequence>MGVAFRFVHTADLHLDSPFIGIGQSSPVIQERLREATFAAFHRIVDLCIRENVDFLTIGGDVFDGANRSLRAQVRFRDELKRLGEAGIRSFVIHGNHDHQGGERIRLEWPEFVHIFSAQSVEAVPVFREGQEIARIYGISYPHAEVTENLAKRFKRDADAPYAIALLHTNVGSENEHANYAPCTLSDLKKSGFDFWGLGHIHKRALLHEEHPVILYPGNPQGRHPNETGARGCYLVEVDENGHTVCTFHETDDVRWVIEEITIDGLTREEELYARLLEQMDTVYRQHRGRTVIVRILLKGRGPLHSYVKVRDMREDLLAALRENAPVDEDTYIFCESIQTRTKPLIDKEIFRNDPGLLGDVLALAESCRTEEGRLDFLRKAIQPLFESASARQVLEQPSDEELLQWLAEAEDVLLELLGKEED</sequence>
<keyword evidence="3" id="KW-0540">Nuclease</keyword>
<reference evidence="3" key="1">
    <citation type="journal article" date="2023" name="Int. J. Syst. Evol. Microbiol.">
        <title>Collibacillus ludicampi gen. nov., sp. nov., a new soil bacterium of the family Alicyclobacillaceae.</title>
        <authorList>
            <person name="Jojima T."/>
            <person name="Ioku Y."/>
            <person name="Fukuta Y."/>
            <person name="Shirasaka N."/>
            <person name="Matsumura Y."/>
            <person name="Mori M."/>
        </authorList>
    </citation>
    <scope>NUCLEOTIDE SEQUENCE</scope>
    <source>
        <strain evidence="3">TP075</strain>
    </source>
</reference>
<organism evidence="3 4">
    <name type="scientific">Collibacillus ludicampi</name>
    <dbReference type="NCBI Taxonomy" id="2771369"/>
    <lineage>
        <taxon>Bacteria</taxon>
        <taxon>Bacillati</taxon>
        <taxon>Bacillota</taxon>
        <taxon>Bacilli</taxon>
        <taxon>Bacillales</taxon>
        <taxon>Alicyclobacillaceae</taxon>
        <taxon>Collibacillus</taxon>
    </lineage>
</organism>
<dbReference type="Gene3D" id="3.60.21.10">
    <property type="match status" value="1"/>
</dbReference>
<dbReference type="InterPro" id="IPR004843">
    <property type="entry name" value="Calcineurin-like_PHP"/>
</dbReference>
<evidence type="ECO:0000256" key="1">
    <source>
        <dbReference type="ARBA" id="ARBA00022801"/>
    </source>
</evidence>
<gene>
    <name evidence="3" type="ORF">DNHGIG_23370</name>
</gene>
<dbReference type="InterPro" id="IPR050535">
    <property type="entry name" value="DNA_Repair-Maintenance_Comp"/>
</dbReference>
<dbReference type="SUPFAM" id="SSF56300">
    <property type="entry name" value="Metallo-dependent phosphatases"/>
    <property type="match status" value="1"/>
</dbReference>
<evidence type="ECO:0000259" key="2">
    <source>
        <dbReference type="Pfam" id="PF00149"/>
    </source>
</evidence>
<keyword evidence="1" id="KW-0378">Hydrolase</keyword>
<dbReference type="PIRSF" id="PIRSF033091">
    <property type="entry name" value="Pesterase_YhaO"/>
    <property type="match status" value="1"/>
</dbReference>
<dbReference type="EMBL" id="BOQE01000001">
    <property type="protein sequence ID" value="GIM46788.1"/>
    <property type="molecule type" value="Genomic_DNA"/>
</dbReference>
<evidence type="ECO:0000313" key="3">
    <source>
        <dbReference type="EMBL" id="GIM46788.1"/>
    </source>
</evidence>
<dbReference type="PANTHER" id="PTHR30337:SF7">
    <property type="entry name" value="PHOSPHOESTERASE"/>
    <property type="match status" value="1"/>
</dbReference>
<proteinExistence type="predicted"/>
<dbReference type="AlphaFoldDB" id="A0AAV4LGE6"/>